<organism evidence="8 9">
    <name type="scientific">Candidatus Dojkabacteria bacterium</name>
    <dbReference type="NCBI Taxonomy" id="2099670"/>
    <lineage>
        <taxon>Bacteria</taxon>
        <taxon>Candidatus Dojkabacteria</taxon>
    </lineage>
</organism>
<evidence type="ECO:0000256" key="3">
    <source>
        <dbReference type="ARBA" id="ARBA00022759"/>
    </source>
</evidence>
<keyword evidence="4 6" id="KW-0378">Hydrolase</keyword>
<dbReference type="InterPro" id="IPR020568">
    <property type="entry name" value="Ribosomal_Su5_D2-typ_SF"/>
</dbReference>
<proteinExistence type="inferred from homology"/>
<dbReference type="EC" id="3.1.26.5" evidence="6 7"/>
<dbReference type="GO" id="GO:0042781">
    <property type="term" value="F:3'-tRNA processing endoribonuclease activity"/>
    <property type="evidence" value="ECO:0007669"/>
    <property type="project" value="TreeGrafter"/>
</dbReference>
<dbReference type="Pfam" id="PF00825">
    <property type="entry name" value="Ribonuclease_P"/>
    <property type="match status" value="1"/>
</dbReference>
<comment type="similarity">
    <text evidence="6">Belongs to the RnpA family.</text>
</comment>
<dbReference type="PANTHER" id="PTHR33992">
    <property type="entry name" value="RIBONUCLEASE P PROTEIN COMPONENT"/>
    <property type="match status" value="1"/>
</dbReference>
<dbReference type="AlphaFoldDB" id="A0A847VDL1"/>
<keyword evidence="3 6" id="KW-0255">Endonuclease</keyword>
<dbReference type="GO" id="GO:0030677">
    <property type="term" value="C:ribonuclease P complex"/>
    <property type="evidence" value="ECO:0007669"/>
    <property type="project" value="TreeGrafter"/>
</dbReference>
<dbReference type="GO" id="GO:0001682">
    <property type="term" value="P:tRNA 5'-leader removal"/>
    <property type="evidence" value="ECO:0007669"/>
    <property type="project" value="UniProtKB-UniRule"/>
</dbReference>
<evidence type="ECO:0000256" key="6">
    <source>
        <dbReference type="HAMAP-Rule" id="MF_00227"/>
    </source>
</evidence>
<keyword evidence="1 6" id="KW-0819">tRNA processing</keyword>
<name>A0A847VDL1_9BACT</name>
<evidence type="ECO:0000256" key="7">
    <source>
        <dbReference type="NCBIfam" id="TIGR00188"/>
    </source>
</evidence>
<dbReference type="HAMAP" id="MF_00227">
    <property type="entry name" value="RNase_P"/>
    <property type="match status" value="1"/>
</dbReference>
<dbReference type="GO" id="GO:0004526">
    <property type="term" value="F:ribonuclease P activity"/>
    <property type="evidence" value="ECO:0007669"/>
    <property type="project" value="UniProtKB-UniRule"/>
</dbReference>
<dbReference type="InterPro" id="IPR000100">
    <property type="entry name" value="RNase_P"/>
</dbReference>
<sequence length="115" mass="13834">MLPKENRLQSRDFKIVYKQGKKYRGKYGMLIVTRNNTEQESRIGFVVSKKIGNAVMRHRMTRILREICRDIFKNREKEKGFKCIYVAFEYCNSSLVLRDELSKHFKNAFRDFKKS</sequence>
<dbReference type="InterPro" id="IPR014721">
    <property type="entry name" value="Ribsml_uS5_D2-typ_fold_subgr"/>
</dbReference>
<evidence type="ECO:0000256" key="4">
    <source>
        <dbReference type="ARBA" id="ARBA00022801"/>
    </source>
</evidence>
<keyword evidence="5 6" id="KW-0694">RNA-binding</keyword>
<comment type="function">
    <text evidence="6">RNaseP catalyzes the removal of the 5'-leader sequence from pre-tRNA to produce the mature 5'-terminus. It can also cleave other RNA substrates such as 4.5S RNA. The protein component plays an auxiliary but essential role in vivo by binding to the 5'-leader sequence and broadening the substrate specificity of the ribozyme.</text>
</comment>
<dbReference type="Gene3D" id="3.30.230.10">
    <property type="match status" value="1"/>
</dbReference>
<dbReference type="PANTHER" id="PTHR33992:SF1">
    <property type="entry name" value="RIBONUCLEASE P PROTEIN COMPONENT"/>
    <property type="match status" value="1"/>
</dbReference>
<reference evidence="8 9" key="1">
    <citation type="journal article" date="2020" name="Biotechnol. Biofuels">
        <title>New insights from the biogas microbiome by comprehensive genome-resolved metagenomics of nearly 1600 species originating from multiple anaerobic digesters.</title>
        <authorList>
            <person name="Campanaro S."/>
            <person name="Treu L."/>
            <person name="Rodriguez-R L.M."/>
            <person name="Kovalovszki A."/>
            <person name="Ziels R.M."/>
            <person name="Maus I."/>
            <person name="Zhu X."/>
            <person name="Kougias P.G."/>
            <person name="Basile A."/>
            <person name="Luo G."/>
            <person name="Schluter A."/>
            <person name="Konstantinidis K.T."/>
            <person name="Angelidaki I."/>
        </authorList>
    </citation>
    <scope>NUCLEOTIDE SEQUENCE [LARGE SCALE GENOMIC DNA]</scope>
    <source>
        <strain evidence="8">AS19jrsBPTG_9</strain>
    </source>
</reference>
<comment type="subunit">
    <text evidence="6">Consists of a catalytic RNA component (M1 or rnpB) and a protein subunit.</text>
</comment>
<evidence type="ECO:0000256" key="5">
    <source>
        <dbReference type="ARBA" id="ARBA00022884"/>
    </source>
</evidence>
<evidence type="ECO:0000256" key="2">
    <source>
        <dbReference type="ARBA" id="ARBA00022722"/>
    </source>
</evidence>
<keyword evidence="2 6" id="KW-0540">Nuclease</keyword>
<dbReference type="NCBIfam" id="TIGR00188">
    <property type="entry name" value="rnpA"/>
    <property type="match status" value="1"/>
</dbReference>
<gene>
    <name evidence="6 8" type="primary">rnpA</name>
    <name evidence="8" type="ORF">GX888_02505</name>
</gene>
<evidence type="ECO:0000256" key="1">
    <source>
        <dbReference type="ARBA" id="ARBA00022694"/>
    </source>
</evidence>
<comment type="catalytic activity">
    <reaction evidence="6">
        <text>Endonucleolytic cleavage of RNA, removing 5'-extranucleotides from tRNA precursor.</text>
        <dbReference type="EC" id="3.1.26.5"/>
    </reaction>
</comment>
<evidence type="ECO:0000313" key="9">
    <source>
        <dbReference type="Proteomes" id="UP000564033"/>
    </source>
</evidence>
<dbReference type="Proteomes" id="UP000564033">
    <property type="component" value="Unassembled WGS sequence"/>
</dbReference>
<protein>
    <recommendedName>
        <fullName evidence="6 7">Ribonuclease P protein component</fullName>
        <shortName evidence="6">RNase P protein</shortName>
        <shortName evidence="6">RNaseP protein</shortName>
        <ecNumber evidence="6 7">3.1.26.5</ecNumber>
    </recommendedName>
    <alternativeName>
        <fullName evidence="6">Protein C5</fullName>
    </alternativeName>
</protein>
<accession>A0A847VDL1</accession>
<comment type="caution">
    <text evidence="8">The sequence shown here is derived from an EMBL/GenBank/DDBJ whole genome shotgun (WGS) entry which is preliminary data.</text>
</comment>
<dbReference type="EMBL" id="JAAZIL010000059">
    <property type="protein sequence ID" value="NLZ24589.1"/>
    <property type="molecule type" value="Genomic_DNA"/>
</dbReference>
<evidence type="ECO:0000313" key="8">
    <source>
        <dbReference type="EMBL" id="NLZ24589.1"/>
    </source>
</evidence>
<dbReference type="SUPFAM" id="SSF54211">
    <property type="entry name" value="Ribosomal protein S5 domain 2-like"/>
    <property type="match status" value="1"/>
</dbReference>
<dbReference type="GO" id="GO:0000049">
    <property type="term" value="F:tRNA binding"/>
    <property type="evidence" value="ECO:0007669"/>
    <property type="project" value="UniProtKB-UniRule"/>
</dbReference>